<dbReference type="Gene3D" id="1.10.1070.20">
    <property type="match status" value="1"/>
</dbReference>
<keyword evidence="2" id="KW-0808">Transferase</keyword>
<evidence type="ECO:0000256" key="2">
    <source>
        <dbReference type="ARBA" id="ARBA00022679"/>
    </source>
</evidence>
<accession>A0ABW2P4M5</accession>
<reference evidence="7" key="1">
    <citation type="journal article" date="2019" name="Int. J. Syst. Evol. Microbiol.">
        <title>The Global Catalogue of Microorganisms (GCM) 10K type strain sequencing project: providing services to taxonomists for standard genome sequencing and annotation.</title>
        <authorList>
            <consortium name="The Broad Institute Genomics Platform"/>
            <consortium name="The Broad Institute Genome Sequencing Center for Infectious Disease"/>
            <person name="Wu L."/>
            <person name="Ma J."/>
        </authorList>
    </citation>
    <scope>NUCLEOTIDE SEQUENCE [LARGE SCALE GENOMIC DNA]</scope>
    <source>
        <strain evidence="7">CECT 7649</strain>
    </source>
</reference>
<evidence type="ECO:0000256" key="3">
    <source>
        <dbReference type="ARBA" id="ARBA00022777"/>
    </source>
</evidence>
<dbReference type="Pfam" id="PF13657">
    <property type="entry name" value="Couple_hipA"/>
    <property type="match status" value="1"/>
</dbReference>
<proteinExistence type="inferred from homology"/>
<evidence type="ECO:0000259" key="5">
    <source>
        <dbReference type="Pfam" id="PF13657"/>
    </source>
</evidence>
<feature type="domain" description="HipA-like C-terminal" evidence="4">
    <location>
        <begin position="141"/>
        <end position="384"/>
    </location>
</feature>
<dbReference type="PANTHER" id="PTHR37419">
    <property type="entry name" value="SERINE/THREONINE-PROTEIN KINASE TOXIN HIPA"/>
    <property type="match status" value="1"/>
</dbReference>
<evidence type="ECO:0000313" key="6">
    <source>
        <dbReference type="EMBL" id="MFC7384169.1"/>
    </source>
</evidence>
<comment type="similarity">
    <text evidence="1">Belongs to the HipA Ser/Thr kinase family.</text>
</comment>
<dbReference type="InterPro" id="IPR012893">
    <property type="entry name" value="HipA-like_C"/>
</dbReference>
<organism evidence="6 7">
    <name type="scientific">Sphaerisporangium rhizosphaerae</name>
    <dbReference type="NCBI Taxonomy" id="2269375"/>
    <lineage>
        <taxon>Bacteria</taxon>
        <taxon>Bacillati</taxon>
        <taxon>Actinomycetota</taxon>
        <taxon>Actinomycetes</taxon>
        <taxon>Streptosporangiales</taxon>
        <taxon>Streptosporangiaceae</taxon>
        <taxon>Sphaerisporangium</taxon>
    </lineage>
</organism>
<feature type="domain" description="HipA N-terminal subdomain 1" evidence="5">
    <location>
        <begin position="20"/>
        <end position="112"/>
    </location>
</feature>
<dbReference type="InterPro" id="IPR017508">
    <property type="entry name" value="HipA_N1"/>
</dbReference>
<dbReference type="Pfam" id="PF07804">
    <property type="entry name" value="HipA_C"/>
    <property type="match status" value="1"/>
</dbReference>
<dbReference type="InterPro" id="IPR052028">
    <property type="entry name" value="HipA_Ser/Thr_kinase"/>
</dbReference>
<evidence type="ECO:0000256" key="1">
    <source>
        <dbReference type="ARBA" id="ARBA00010164"/>
    </source>
</evidence>
<keyword evidence="3" id="KW-0418">Kinase</keyword>
<dbReference type="Proteomes" id="UP001596496">
    <property type="component" value="Unassembled WGS sequence"/>
</dbReference>
<protein>
    <submittedName>
        <fullName evidence="6">Type II toxin-antitoxin system HipA family toxin</fullName>
    </submittedName>
</protein>
<dbReference type="EMBL" id="JBHTCG010000011">
    <property type="protein sequence ID" value="MFC7384169.1"/>
    <property type="molecule type" value="Genomic_DNA"/>
</dbReference>
<comment type="caution">
    <text evidence="6">The sequence shown here is derived from an EMBL/GenBank/DDBJ whole genome shotgun (WGS) entry which is preliminary data.</text>
</comment>
<keyword evidence="7" id="KW-1185">Reference proteome</keyword>
<evidence type="ECO:0000259" key="4">
    <source>
        <dbReference type="Pfam" id="PF07804"/>
    </source>
</evidence>
<evidence type="ECO:0000313" key="7">
    <source>
        <dbReference type="Proteomes" id="UP001596496"/>
    </source>
</evidence>
<gene>
    <name evidence="6" type="ORF">ACFQSB_18295</name>
</gene>
<sequence length="412" mass="45884">MSSDAALAIQLQRPDGSWVDVGWLERRDQTNWFSFSEQYWRVRDRPVLGQAFEESGFRWKSQSTVALPRWFSHLLPEGRLREAVAKAAQVNVAREFELISRLGLSDLPGGIRAFAVQDREVTIVPSKDEGDEGASNPLLKFSLDGAQLKFSLYGNKKGLTVPVKGQAGNFIVKFPDNRPGFDGVPETEAASLCLAKAIGISTPEFFLIDPSTIDGLEEWAPKGGAGQALAVRRFDRLTEQRRVHMEELAQVLDIPTANHNAKYDKANFEVVAVVIGGIVEVSAVGEVVDRIVLNVLLGNGDAHLKNWAFIYPDGRNPKLSPVYDILPTVLFFPADDLGMNLGKTKKFSLITPSHFEELGRRSGFGASEASDRARLAVEKIMAHWSIMKEYLPKDRFYALDKRLKQLSLVRFK</sequence>
<name>A0ABW2P4M5_9ACTN</name>
<dbReference type="PANTHER" id="PTHR37419:SF1">
    <property type="entry name" value="SERINE_THREONINE-PROTEIN KINASE TOXIN HIPA"/>
    <property type="match status" value="1"/>
</dbReference>
<dbReference type="RefSeq" id="WP_380827851.1">
    <property type="nucleotide sequence ID" value="NZ_JBHTCG010000011.1"/>
</dbReference>